<dbReference type="EMBL" id="BMOY01000014">
    <property type="protein sequence ID" value="GGJ03918.1"/>
    <property type="molecule type" value="Genomic_DNA"/>
</dbReference>
<evidence type="ECO:0000259" key="1">
    <source>
        <dbReference type="Pfam" id="PF15919"/>
    </source>
</evidence>
<dbReference type="Pfam" id="PF15919">
    <property type="entry name" value="HicB_lk_antitox"/>
    <property type="match status" value="1"/>
</dbReference>
<accession>A0A917K9B5</accession>
<evidence type="ECO:0000313" key="2">
    <source>
        <dbReference type="EMBL" id="GGJ03918.1"/>
    </source>
</evidence>
<dbReference type="InterPro" id="IPR031807">
    <property type="entry name" value="HicB-like"/>
</dbReference>
<sequence>MRRFAVVLTPDLQDGGYVVTVPSLPGCVTEGDTVEEALANAKDAIALYLQYLNDKGEVPPLDPQSIVATVEVD</sequence>
<dbReference type="AlphaFoldDB" id="A0A917K9B5"/>
<reference evidence="2" key="1">
    <citation type="journal article" date="2014" name="Int. J. Syst. Evol. Microbiol.">
        <title>Complete genome sequence of Corynebacterium casei LMG S-19264T (=DSM 44701T), isolated from a smear-ripened cheese.</title>
        <authorList>
            <consortium name="US DOE Joint Genome Institute (JGI-PGF)"/>
            <person name="Walter F."/>
            <person name="Albersmeier A."/>
            <person name="Kalinowski J."/>
            <person name="Ruckert C."/>
        </authorList>
    </citation>
    <scope>NUCLEOTIDE SEQUENCE</scope>
    <source>
        <strain evidence="2">JCM 18487</strain>
    </source>
</reference>
<dbReference type="Gene3D" id="3.30.160.250">
    <property type="match status" value="1"/>
</dbReference>
<dbReference type="InterPro" id="IPR035069">
    <property type="entry name" value="TTHA1013/TTHA0281-like"/>
</dbReference>
<name>A0A917K9B5_9BACL</name>
<evidence type="ECO:0000313" key="3">
    <source>
        <dbReference type="Proteomes" id="UP000637695"/>
    </source>
</evidence>
<reference evidence="2" key="2">
    <citation type="submission" date="2020-09" db="EMBL/GenBank/DDBJ databases">
        <authorList>
            <person name="Sun Q."/>
            <person name="Ohkuma M."/>
        </authorList>
    </citation>
    <scope>NUCLEOTIDE SEQUENCE</scope>
    <source>
        <strain evidence="2">JCM 18487</strain>
    </source>
</reference>
<proteinExistence type="predicted"/>
<dbReference type="SUPFAM" id="SSF143100">
    <property type="entry name" value="TTHA1013/TTHA0281-like"/>
    <property type="match status" value="1"/>
</dbReference>
<keyword evidence="3" id="KW-1185">Reference proteome</keyword>
<dbReference type="PANTHER" id="PTHR34504">
    <property type="entry name" value="ANTITOXIN HICB"/>
    <property type="match status" value="1"/>
</dbReference>
<dbReference type="RefSeq" id="WP_188881706.1">
    <property type="nucleotide sequence ID" value="NZ_BMOY01000014.1"/>
</dbReference>
<dbReference type="PANTHER" id="PTHR34504:SF4">
    <property type="entry name" value="ANTITOXIN HICB"/>
    <property type="match status" value="1"/>
</dbReference>
<dbReference type="InterPro" id="IPR051404">
    <property type="entry name" value="TA_system_antitoxin"/>
</dbReference>
<dbReference type="Proteomes" id="UP000637695">
    <property type="component" value="Unassembled WGS sequence"/>
</dbReference>
<organism evidence="2 3">
    <name type="scientific">Alicyclobacillus cellulosilyticus</name>
    <dbReference type="NCBI Taxonomy" id="1003997"/>
    <lineage>
        <taxon>Bacteria</taxon>
        <taxon>Bacillati</taxon>
        <taxon>Bacillota</taxon>
        <taxon>Bacilli</taxon>
        <taxon>Bacillales</taxon>
        <taxon>Alicyclobacillaceae</taxon>
        <taxon>Alicyclobacillus</taxon>
    </lineage>
</organism>
<feature type="domain" description="HicB-like antitoxin of toxin-antitoxin system" evidence="1">
    <location>
        <begin position="5"/>
        <end position="67"/>
    </location>
</feature>
<gene>
    <name evidence="2" type="ORF">GCM10010885_11430</name>
</gene>
<comment type="caution">
    <text evidence="2">The sequence shown here is derived from an EMBL/GenBank/DDBJ whole genome shotgun (WGS) entry which is preliminary data.</text>
</comment>
<protein>
    <recommendedName>
        <fullName evidence="1">HicB-like antitoxin of toxin-antitoxin system domain-containing protein</fullName>
    </recommendedName>
</protein>